<dbReference type="AlphaFoldDB" id="A0A448I4R6"/>
<keyword evidence="1 4" id="KW-0378">Hydrolase</keyword>
<organism evidence="4 5">
    <name type="scientific">Mycolicibacterium chitae</name>
    <name type="common">Mycobacterium chitae</name>
    <dbReference type="NCBI Taxonomy" id="1792"/>
    <lineage>
        <taxon>Bacteria</taxon>
        <taxon>Bacillati</taxon>
        <taxon>Actinomycetota</taxon>
        <taxon>Actinomycetes</taxon>
        <taxon>Mycobacteriales</taxon>
        <taxon>Mycobacteriaceae</taxon>
        <taxon>Mycolicibacterium</taxon>
    </lineage>
</organism>
<evidence type="ECO:0000256" key="1">
    <source>
        <dbReference type="ARBA" id="ARBA00022801"/>
    </source>
</evidence>
<evidence type="ECO:0000313" key="5">
    <source>
        <dbReference type="Proteomes" id="UP000282551"/>
    </source>
</evidence>
<evidence type="ECO:0000256" key="2">
    <source>
        <dbReference type="ARBA" id="ARBA00038115"/>
    </source>
</evidence>
<dbReference type="OrthoDB" id="5902829at2"/>
<accession>A0A448I4R6</accession>
<feature type="domain" description="AB hydrolase-1" evidence="3">
    <location>
        <begin position="47"/>
        <end position="159"/>
    </location>
</feature>
<gene>
    <name evidence="4" type="ORF">NCTC10485_01798</name>
</gene>
<comment type="similarity">
    <text evidence="2">Belongs to the AB hydrolase superfamily. FUS2 hydrolase family.</text>
</comment>
<evidence type="ECO:0000259" key="3">
    <source>
        <dbReference type="Pfam" id="PF00561"/>
    </source>
</evidence>
<protein>
    <submittedName>
        <fullName evidence="4">Alpha/beta hydrolase</fullName>
    </submittedName>
</protein>
<dbReference type="Gene3D" id="3.40.50.1820">
    <property type="entry name" value="alpha/beta hydrolase"/>
    <property type="match status" value="1"/>
</dbReference>
<sequence>MTTVSPVDTDAPDQFRDDLAFRVDGDTVRAWHYPGRGDNFAGPQGRPVVVMAHGLGATKDSALPAFAERLSAAGLDVVVFDYRNFGDSDGQPRQLLSIPGQLADYRGAVEAARALPGVDPDKVIVWGVSFAGGHVFNVAAEDPRIAGVIALTPAPDGLAAALQLTRNQGVAHLARSMRVGLRDVISAALRRPPVLAPIVGEPGTIAALNAPGALDKHLQMAGPTWRNELAARIFLQVGNYRPTRRAKDVRVPMLMQIADYDRSAPPAAAMKAGVRSRAEIRHYPCDHFDVYPGEAWFEPVITHQIDFLTRYFGTQE</sequence>
<dbReference type="EMBL" id="LR134355">
    <property type="protein sequence ID" value="VEG47517.1"/>
    <property type="molecule type" value="Genomic_DNA"/>
</dbReference>
<reference evidence="4 5" key="1">
    <citation type="submission" date="2018-12" db="EMBL/GenBank/DDBJ databases">
        <authorList>
            <consortium name="Pathogen Informatics"/>
        </authorList>
    </citation>
    <scope>NUCLEOTIDE SEQUENCE [LARGE SCALE GENOMIC DNA]</scope>
    <source>
        <strain evidence="4 5">NCTC10485</strain>
    </source>
</reference>
<dbReference type="GO" id="GO:0052689">
    <property type="term" value="F:carboxylic ester hydrolase activity"/>
    <property type="evidence" value="ECO:0007669"/>
    <property type="project" value="UniProtKB-ARBA"/>
</dbReference>
<dbReference type="InterPro" id="IPR029058">
    <property type="entry name" value="AB_hydrolase_fold"/>
</dbReference>
<name>A0A448I4R6_MYCCI</name>
<dbReference type="RefSeq" id="WP_126333438.1">
    <property type="nucleotide sequence ID" value="NZ_AP022604.1"/>
</dbReference>
<dbReference type="Pfam" id="PF00561">
    <property type="entry name" value="Abhydrolase_1"/>
    <property type="match status" value="1"/>
</dbReference>
<dbReference type="PANTHER" id="PTHR22946:SF9">
    <property type="entry name" value="POLYKETIDE TRANSFERASE AF380"/>
    <property type="match status" value="1"/>
</dbReference>
<dbReference type="InterPro" id="IPR050261">
    <property type="entry name" value="FrsA_esterase"/>
</dbReference>
<keyword evidence="5" id="KW-1185">Reference proteome</keyword>
<dbReference type="InterPro" id="IPR000073">
    <property type="entry name" value="AB_hydrolase_1"/>
</dbReference>
<proteinExistence type="inferred from homology"/>
<dbReference type="SUPFAM" id="SSF53474">
    <property type="entry name" value="alpha/beta-Hydrolases"/>
    <property type="match status" value="1"/>
</dbReference>
<dbReference type="Proteomes" id="UP000282551">
    <property type="component" value="Chromosome"/>
</dbReference>
<dbReference type="Gene3D" id="1.10.10.800">
    <property type="match status" value="1"/>
</dbReference>
<dbReference type="PANTHER" id="PTHR22946">
    <property type="entry name" value="DIENELACTONE HYDROLASE DOMAIN-CONTAINING PROTEIN-RELATED"/>
    <property type="match status" value="1"/>
</dbReference>
<evidence type="ECO:0000313" key="4">
    <source>
        <dbReference type="EMBL" id="VEG47517.1"/>
    </source>
</evidence>